<accession>A0AA88RWL7</accession>
<organism evidence="2 3">
    <name type="scientific">Escallonia rubra</name>
    <dbReference type="NCBI Taxonomy" id="112253"/>
    <lineage>
        <taxon>Eukaryota</taxon>
        <taxon>Viridiplantae</taxon>
        <taxon>Streptophyta</taxon>
        <taxon>Embryophyta</taxon>
        <taxon>Tracheophyta</taxon>
        <taxon>Spermatophyta</taxon>
        <taxon>Magnoliopsida</taxon>
        <taxon>eudicotyledons</taxon>
        <taxon>Gunneridae</taxon>
        <taxon>Pentapetalae</taxon>
        <taxon>asterids</taxon>
        <taxon>campanulids</taxon>
        <taxon>Escalloniales</taxon>
        <taxon>Escalloniaceae</taxon>
        <taxon>Escallonia</taxon>
    </lineage>
</organism>
<dbReference type="Proteomes" id="UP001187471">
    <property type="component" value="Unassembled WGS sequence"/>
</dbReference>
<evidence type="ECO:0000313" key="3">
    <source>
        <dbReference type="Proteomes" id="UP001187471"/>
    </source>
</evidence>
<feature type="region of interest" description="Disordered" evidence="1">
    <location>
        <begin position="33"/>
        <end position="65"/>
    </location>
</feature>
<sequence>MRSGSELENSGKELENELIRKKIKEIEARFTEKLTDQKNRTPVRKKQRRTRPISTESMRKTTTTTTTATRSLTKFDFAAKLSFIKQSLYLCNNLLLLGFEMFDSLLSATLSCSLYLVVYSTAAARASPARAVTVKATPAFENALSPPPPPPPKKSPSLSLMKVSCTVLNERKKGGILFSTLTLPLP</sequence>
<feature type="compositionally biased region" description="Basic residues" evidence="1">
    <location>
        <begin position="41"/>
        <end position="51"/>
    </location>
</feature>
<evidence type="ECO:0000313" key="2">
    <source>
        <dbReference type="EMBL" id="KAK2992787.1"/>
    </source>
</evidence>
<reference evidence="2" key="1">
    <citation type="submission" date="2022-12" db="EMBL/GenBank/DDBJ databases">
        <title>Draft genome assemblies for two species of Escallonia (Escalloniales).</title>
        <authorList>
            <person name="Chanderbali A."/>
            <person name="Dervinis C."/>
            <person name="Anghel I."/>
            <person name="Soltis D."/>
            <person name="Soltis P."/>
            <person name="Zapata F."/>
        </authorList>
    </citation>
    <scope>NUCLEOTIDE SEQUENCE</scope>
    <source>
        <strain evidence="2">UCBG92.1500</strain>
        <tissue evidence="2">Leaf</tissue>
    </source>
</reference>
<keyword evidence="3" id="KW-1185">Reference proteome</keyword>
<name>A0AA88RWL7_9ASTE</name>
<gene>
    <name evidence="2" type="ORF">RJ640_023300</name>
</gene>
<protein>
    <submittedName>
        <fullName evidence="2">Uncharacterized protein</fullName>
    </submittedName>
</protein>
<dbReference type="EMBL" id="JAVXUO010000385">
    <property type="protein sequence ID" value="KAK2992787.1"/>
    <property type="molecule type" value="Genomic_DNA"/>
</dbReference>
<evidence type="ECO:0000256" key="1">
    <source>
        <dbReference type="SAM" id="MobiDB-lite"/>
    </source>
</evidence>
<comment type="caution">
    <text evidence="2">The sequence shown here is derived from an EMBL/GenBank/DDBJ whole genome shotgun (WGS) entry which is preliminary data.</text>
</comment>
<dbReference type="AlphaFoldDB" id="A0AA88RWL7"/>
<proteinExistence type="predicted"/>